<dbReference type="Proteomes" id="UP000309340">
    <property type="component" value="Unassembled WGS sequence"/>
</dbReference>
<evidence type="ECO:0000256" key="3">
    <source>
        <dbReference type="ARBA" id="ARBA00022679"/>
    </source>
</evidence>
<keyword evidence="3" id="KW-0808">Transferase</keyword>
<keyword evidence="5" id="KW-1185">Reference proteome</keyword>
<reference evidence="4 5" key="1">
    <citation type="submission" date="2017-03" db="EMBL/GenBank/DDBJ databases">
        <title>Genomes of endolithic fungi from Antarctica.</title>
        <authorList>
            <person name="Coleine C."/>
            <person name="Masonjones S."/>
            <person name="Stajich J.E."/>
        </authorList>
    </citation>
    <scope>NUCLEOTIDE SEQUENCE [LARGE SCALE GENOMIC DNA]</scope>
    <source>
        <strain evidence="4 5">CCFEE 5184</strain>
    </source>
</reference>
<dbReference type="OrthoDB" id="47375at2759"/>
<gene>
    <name evidence="4" type="ORF">B0A55_10569</name>
</gene>
<dbReference type="EMBL" id="NAJQ01000775">
    <property type="protein sequence ID" value="TKA65022.1"/>
    <property type="molecule type" value="Genomic_DNA"/>
</dbReference>
<evidence type="ECO:0000313" key="5">
    <source>
        <dbReference type="Proteomes" id="UP000309340"/>
    </source>
</evidence>
<proteinExistence type="inferred from homology"/>
<protein>
    <recommendedName>
        <fullName evidence="6">Glycosyltransferase family 25 protein</fullName>
    </recommendedName>
</protein>
<dbReference type="PANTHER" id="PTHR10730">
    <property type="entry name" value="PROCOLLAGEN-LYSINE,2-OXOGLUTARATE 5-DIOXYGENASE/GLYCOSYLTRANSFERASE 25 FAMILY MEMBER"/>
    <property type="match status" value="1"/>
</dbReference>
<dbReference type="STRING" id="329884.A0A4U0WNZ6"/>
<sequence length="504" mass="56742">MRKMVEQNITSALVFEDDTDWDIRIHSQMQDFARASRILLQPLPGTSDQMLDPTYPEPGEAQGARDFDITREVTAEPTTSPYGDIDRWDIFWLGHCGARFPAADDKNTPLGRAVILDDVTVPEKQHIDEHLGPGKGSSPLHLTKATLIPGGDGNIDNIKNVTLGFQKIFAINLPLRTDHRDQMSLAAHFTGMQVDYVDGVSEVDTRTLPPGGDPKAHIGVLGSWRAHLNVMRKMVEQNITSALIFEDDTDWDIRIHSQMQDFARASRLLLQPLPGTSDQMLDPTYPEPGEAQGARDFDITREVTAEPTTSPYGDIDRWDIFWLGHCGARFPAAGDKNTPLGRAVILDDVTVPEKQHIDEQYGDKQLIQQYPDHTRVVTRAHDNVCTLAYAISLPGARRVLYELGMHKMNAAYDIMLKEMCDGRNGRRIRTCLSVQPMLFQHHRPIAAKSSFSDIGKREIEYTGMAFTRNIRWSTRVNLPKLIDGDTNYTDLFRDGEPRPELVYT</sequence>
<organism evidence="4 5">
    <name type="scientific">Friedmanniomyces simplex</name>
    <dbReference type="NCBI Taxonomy" id="329884"/>
    <lineage>
        <taxon>Eukaryota</taxon>
        <taxon>Fungi</taxon>
        <taxon>Dikarya</taxon>
        <taxon>Ascomycota</taxon>
        <taxon>Pezizomycotina</taxon>
        <taxon>Dothideomycetes</taxon>
        <taxon>Dothideomycetidae</taxon>
        <taxon>Mycosphaerellales</taxon>
        <taxon>Teratosphaeriaceae</taxon>
        <taxon>Friedmanniomyces</taxon>
    </lineage>
</organism>
<dbReference type="InterPro" id="IPR050757">
    <property type="entry name" value="Collagen_mod_GT25"/>
</dbReference>
<dbReference type="InterPro" id="IPR002654">
    <property type="entry name" value="Glyco_trans_25"/>
</dbReference>
<name>A0A4U0WNZ6_9PEZI</name>
<dbReference type="AlphaFoldDB" id="A0A4U0WNZ6"/>
<evidence type="ECO:0000256" key="1">
    <source>
        <dbReference type="ARBA" id="ARBA00006721"/>
    </source>
</evidence>
<dbReference type="GO" id="GO:0016740">
    <property type="term" value="F:transferase activity"/>
    <property type="evidence" value="ECO:0007669"/>
    <property type="project" value="UniProtKB-KW"/>
</dbReference>
<comment type="similarity">
    <text evidence="1">Belongs to the glycosyltransferase 25 family.</text>
</comment>
<evidence type="ECO:0000313" key="4">
    <source>
        <dbReference type="EMBL" id="TKA65022.1"/>
    </source>
</evidence>
<evidence type="ECO:0000256" key="2">
    <source>
        <dbReference type="ARBA" id="ARBA00022676"/>
    </source>
</evidence>
<dbReference type="CDD" id="cd06532">
    <property type="entry name" value="Glyco_transf_25"/>
    <property type="match status" value="1"/>
</dbReference>
<comment type="caution">
    <text evidence="4">The sequence shown here is derived from an EMBL/GenBank/DDBJ whole genome shotgun (WGS) entry which is preliminary data.</text>
</comment>
<keyword evidence="2" id="KW-0328">Glycosyltransferase</keyword>
<evidence type="ECO:0008006" key="6">
    <source>
        <dbReference type="Google" id="ProtNLM"/>
    </source>
</evidence>
<dbReference type="PANTHER" id="PTHR10730:SF53">
    <property type="entry name" value="GLYCOSYLTRANSFERASE 25 FAMILY MEMBER"/>
    <property type="match status" value="1"/>
</dbReference>
<accession>A0A4U0WNZ6</accession>